<keyword evidence="2" id="KW-1185">Reference proteome</keyword>
<organism evidence="1 2">
    <name type="scientific">Auriscalpium vulgare</name>
    <dbReference type="NCBI Taxonomy" id="40419"/>
    <lineage>
        <taxon>Eukaryota</taxon>
        <taxon>Fungi</taxon>
        <taxon>Dikarya</taxon>
        <taxon>Basidiomycota</taxon>
        <taxon>Agaricomycotina</taxon>
        <taxon>Agaricomycetes</taxon>
        <taxon>Russulales</taxon>
        <taxon>Auriscalpiaceae</taxon>
        <taxon>Auriscalpium</taxon>
    </lineage>
</organism>
<dbReference type="Proteomes" id="UP000814033">
    <property type="component" value="Unassembled WGS sequence"/>
</dbReference>
<gene>
    <name evidence="1" type="ORF">FA95DRAFT_1604735</name>
</gene>
<comment type="caution">
    <text evidence="1">The sequence shown here is derived from an EMBL/GenBank/DDBJ whole genome shotgun (WGS) entry which is preliminary data.</text>
</comment>
<dbReference type="EMBL" id="MU275878">
    <property type="protein sequence ID" value="KAI0049062.1"/>
    <property type="molecule type" value="Genomic_DNA"/>
</dbReference>
<name>A0ACB8RYZ7_9AGAM</name>
<reference evidence="1" key="1">
    <citation type="submission" date="2021-02" db="EMBL/GenBank/DDBJ databases">
        <authorList>
            <consortium name="DOE Joint Genome Institute"/>
            <person name="Ahrendt S."/>
            <person name="Looney B.P."/>
            <person name="Miyauchi S."/>
            <person name="Morin E."/>
            <person name="Drula E."/>
            <person name="Courty P.E."/>
            <person name="Chicoki N."/>
            <person name="Fauchery L."/>
            <person name="Kohler A."/>
            <person name="Kuo A."/>
            <person name="Labutti K."/>
            <person name="Pangilinan J."/>
            <person name="Lipzen A."/>
            <person name="Riley R."/>
            <person name="Andreopoulos W."/>
            <person name="He G."/>
            <person name="Johnson J."/>
            <person name="Barry K.W."/>
            <person name="Grigoriev I.V."/>
            <person name="Nagy L."/>
            <person name="Hibbett D."/>
            <person name="Henrissat B."/>
            <person name="Matheny P.B."/>
            <person name="Labbe J."/>
            <person name="Martin F."/>
        </authorList>
    </citation>
    <scope>NUCLEOTIDE SEQUENCE</scope>
    <source>
        <strain evidence="1">FP105234-sp</strain>
    </source>
</reference>
<proteinExistence type="predicted"/>
<evidence type="ECO:0000313" key="1">
    <source>
        <dbReference type="EMBL" id="KAI0049062.1"/>
    </source>
</evidence>
<reference evidence="1" key="2">
    <citation type="journal article" date="2022" name="New Phytol.">
        <title>Evolutionary transition to the ectomycorrhizal habit in the genomes of a hyperdiverse lineage of mushroom-forming fungi.</title>
        <authorList>
            <person name="Looney B."/>
            <person name="Miyauchi S."/>
            <person name="Morin E."/>
            <person name="Drula E."/>
            <person name="Courty P.E."/>
            <person name="Kohler A."/>
            <person name="Kuo A."/>
            <person name="LaButti K."/>
            <person name="Pangilinan J."/>
            <person name="Lipzen A."/>
            <person name="Riley R."/>
            <person name="Andreopoulos W."/>
            <person name="He G."/>
            <person name="Johnson J."/>
            <person name="Nolan M."/>
            <person name="Tritt A."/>
            <person name="Barry K.W."/>
            <person name="Grigoriev I.V."/>
            <person name="Nagy L.G."/>
            <person name="Hibbett D."/>
            <person name="Henrissat B."/>
            <person name="Matheny P.B."/>
            <person name="Labbe J."/>
            <person name="Martin F.M."/>
        </authorList>
    </citation>
    <scope>NUCLEOTIDE SEQUENCE</scope>
    <source>
        <strain evidence="1">FP105234-sp</strain>
    </source>
</reference>
<evidence type="ECO:0000313" key="2">
    <source>
        <dbReference type="Proteomes" id="UP000814033"/>
    </source>
</evidence>
<protein>
    <submittedName>
        <fullName evidence="1">Uncharacterized protein</fullName>
    </submittedName>
</protein>
<accession>A0ACB8RYZ7</accession>
<sequence length="252" mass="27639">MLKSSAQLTTPAAEAPPAPAGPLPVMRNSTHDHEKASGSQRATHTDDETAVEDNVSDATPSGPPAKKRRVQRTSTLPRETYCSTCQKSFNRTYDLQRHLKKSAAHNGTKYSCEYCGKTLSRPDAVWRHQKTNDRCQRLQAQEEARKRKSEGRGSEREDDGTIAGDDVPIPKVDEAEARTTHQVVRPLRTARWSEEEDAGSTSDESQSEGGRGADILGGSEAARGSTRRSASESDSEEIDELDDSDDDDTVNR</sequence>